<dbReference type="SUPFAM" id="SSF52540">
    <property type="entry name" value="P-loop containing nucleoside triphosphate hydrolases"/>
    <property type="match status" value="1"/>
</dbReference>
<dbReference type="InterPro" id="IPR013320">
    <property type="entry name" value="ConA-like_dom_sf"/>
</dbReference>
<evidence type="ECO:0000256" key="5">
    <source>
        <dbReference type="PROSITE-ProRule" id="PRU00552"/>
    </source>
</evidence>
<dbReference type="SUPFAM" id="SSF49899">
    <property type="entry name" value="Concanavalin A-like lectins/glucanases"/>
    <property type="match status" value="1"/>
</dbReference>
<proteinExistence type="inferred from homology"/>
<evidence type="ECO:0000259" key="7">
    <source>
        <dbReference type="PROSITE" id="PS51195"/>
    </source>
</evidence>
<dbReference type="Gene3D" id="3.40.50.300">
    <property type="entry name" value="P-loop containing nucleotide triphosphate hydrolases"/>
    <property type="match status" value="2"/>
</dbReference>
<dbReference type="GO" id="GO:0005524">
    <property type="term" value="F:ATP binding"/>
    <property type="evidence" value="ECO:0007669"/>
    <property type="project" value="UniProtKB-UniRule"/>
</dbReference>
<evidence type="ECO:0000256" key="1">
    <source>
        <dbReference type="ARBA" id="ARBA00022741"/>
    </source>
</evidence>
<dbReference type="SMART" id="SM00487">
    <property type="entry name" value="DEXDc"/>
    <property type="match status" value="1"/>
</dbReference>
<dbReference type="PROSITE" id="PS51195">
    <property type="entry name" value="Q_MOTIF"/>
    <property type="match status" value="1"/>
</dbReference>
<evidence type="ECO:0000256" key="2">
    <source>
        <dbReference type="ARBA" id="ARBA00022801"/>
    </source>
</evidence>
<evidence type="ECO:0000313" key="9">
    <source>
        <dbReference type="Proteomes" id="UP000095192"/>
    </source>
</evidence>
<evidence type="ECO:0000256" key="4">
    <source>
        <dbReference type="ARBA" id="ARBA00022840"/>
    </source>
</evidence>
<dbReference type="GO" id="GO:0016787">
    <property type="term" value="F:hydrolase activity"/>
    <property type="evidence" value="ECO:0007669"/>
    <property type="project" value="UniProtKB-KW"/>
</dbReference>
<dbReference type="InterPro" id="IPR027417">
    <property type="entry name" value="P-loop_NTPase"/>
</dbReference>
<sequence length="536" mass="57342">MAAFAELALCPELVAATEEEGWILPTAIQADAIPLILGGGDICAAAETGSGKTAAFVLPSLQLVHEALRGVAVTPGEIPDQPTAAKGQADWRTDGRDRDVQVIWSLQPPGAAGSQEGASPVHLLCADTDNWRGFRAPADIARGLYGFEVYVHRGLVRVGFGAKAKKFLDYGHAFGSEDTVGCVLDRDKNTVSFAVNGKPLGVAFQLPDMLAGTPLQPGVCGKGFEVEVRFANFRYPLEGVKPIGELKPSDSLPASNCGSALGSNKRAIGSLQGAGPLCLSIAPTRDLVNQTFSCYKQFGCLIGLVSASSRRLEEAQGPLRRIDPIFQMFRVHEVQDVIGEAVVFLKKQVDILVGTLDKTLDLVKRRVLPLSRLQMLIIDEADDVVKDQGTKKLLDPSAVQGRGNWMAGRKCVHAYSWGGGRREGLLLEAALSAIRQVAPRACWVDLKGTAVLPDTAHVVVYTLDPKQGLQCDLPLDGSMGPPEIDGVHIGQVAVTIADALKMDSCMLICRTNQDCDLLEKYLLKLGGGRKFSGRRS</sequence>
<comment type="similarity">
    <text evidence="6">Belongs to the DEAD box helicase family.</text>
</comment>
<keyword evidence="3 6" id="KW-0347">Helicase</keyword>
<evidence type="ECO:0000256" key="3">
    <source>
        <dbReference type="ARBA" id="ARBA00022806"/>
    </source>
</evidence>
<dbReference type="GO" id="GO:0003723">
    <property type="term" value="F:RNA binding"/>
    <property type="evidence" value="ECO:0007669"/>
    <property type="project" value="UniProtKB-UniRule"/>
</dbReference>
<reference evidence="8 9" key="1">
    <citation type="journal article" date="2016" name="BMC Genomics">
        <title>Comparative genomics reveals Cyclospora cayetanensis possesses coccidia-like metabolism and invasion components but unique surface antigens.</title>
        <authorList>
            <person name="Liu S."/>
            <person name="Wang L."/>
            <person name="Zheng H."/>
            <person name="Xu Z."/>
            <person name="Roellig D.M."/>
            <person name="Li N."/>
            <person name="Frace M.A."/>
            <person name="Tang K."/>
            <person name="Arrowood M.J."/>
            <person name="Moss D.M."/>
            <person name="Zhang L."/>
            <person name="Feng Y."/>
            <person name="Xiao L."/>
        </authorList>
    </citation>
    <scope>NUCLEOTIDE SEQUENCE [LARGE SCALE GENOMIC DNA]</scope>
    <source>
        <strain evidence="8 9">CHN_HEN01</strain>
    </source>
</reference>
<dbReference type="VEuPathDB" id="ToxoDB:LOC34622476"/>
<dbReference type="EMBL" id="JROU02002242">
    <property type="protein sequence ID" value="OEH73791.1"/>
    <property type="molecule type" value="Genomic_DNA"/>
</dbReference>
<comment type="caution">
    <text evidence="8">The sequence shown here is derived from an EMBL/GenBank/DDBJ whole genome shotgun (WGS) entry which is preliminary data.</text>
</comment>
<dbReference type="InterPro" id="IPR011545">
    <property type="entry name" value="DEAD/DEAH_box_helicase_dom"/>
</dbReference>
<dbReference type="InterPro" id="IPR014014">
    <property type="entry name" value="RNA_helicase_DEAD_Q_motif"/>
</dbReference>
<gene>
    <name evidence="8" type="ORF">cyc_06278</name>
</gene>
<feature type="domain" description="DEAD-box RNA helicase Q" evidence="7">
    <location>
        <begin position="2"/>
        <end position="30"/>
    </location>
</feature>
<name>A0A1D3CRG7_9EIME</name>
<dbReference type="Proteomes" id="UP000095192">
    <property type="component" value="Unassembled WGS sequence"/>
</dbReference>
<dbReference type="AlphaFoldDB" id="A0A1D3CRG7"/>
<accession>A0A1D3CRG7</accession>
<dbReference type="GO" id="GO:0003724">
    <property type="term" value="F:RNA helicase activity"/>
    <property type="evidence" value="ECO:0007669"/>
    <property type="project" value="UniProtKB-EC"/>
</dbReference>
<keyword evidence="1 6" id="KW-0547">Nucleotide-binding</keyword>
<feature type="short sequence motif" description="Q motif" evidence="5">
    <location>
        <begin position="2"/>
        <end position="30"/>
    </location>
</feature>
<dbReference type="InterPro" id="IPR014001">
    <property type="entry name" value="Helicase_ATP-bd"/>
</dbReference>
<dbReference type="EC" id="3.6.4.13" evidence="6"/>
<comment type="catalytic activity">
    <reaction evidence="6">
        <text>ATP + H2O = ADP + phosphate + H(+)</text>
        <dbReference type="Rhea" id="RHEA:13065"/>
        <dbReference type="ChEBI" id="CHEBI:15377"/>
        <dbReference type="ChEBI" id="CHEBI:15378"/>
        <dbReference type="ChEBI" id="CHEBI:30616"/>
        <dbReference type="ChEBI" id="CHEBI:43474"/>
        <dbReference type="ChEBI" id="CHEBI:456216"/>
        <dbReference type="EC" id="3.6.4.13"/>
    </reaction>
</comment>
<dbReference type="InterPro" id="IPR043136">
    <property type="entry name" value="B30.2/SPRY_sf"/>
</dbReference>
<organism evidence="8 9">
    <name type="scientific">Cyclospora cayetanensis</name>
    <dbReference type="NCBI Taxonomy" id="88456"/>
    <lineage>
        <taxon>Eukaryota</taxon>
        <taxon>Sar</taxon>
        <taxon>Alveolata</taxon>
        <taxon>Apicomplexa</taxon>
        <taxon>Conoidasida</taxon>
        <taxon>Coccidia</taxon>
        <taxon>Eucoccidiorida</taxon>
        <taxon>Eimeriorina</taxon>
        <taxon>Eimeriidae</taxon>
        <taxon>Cyclospora</taxon>
    </lineage>
</organism>
<protein>
    <recommendedName>
        <fullName evidence="6">ATP-dependent RNA helicase</fullName>
        <ecNumber evidence="6">3.6.4.13</ecNumber>
    </recommendedName>
</protein>
<dbReference type="VEuPathDB" id="ToxoDB:cyc_06278"/>
<dbReference type="PANTHER" id="PTHR24031">
    <property type="entry name" value="RNA HELICASE"/>
    <property type="match status" value="1"/>
</dbReference>
<keyword evidence="4 6" id="KW-0067">ATP-binding</keyword>
<evidence type="ECO:0000256" key="6">
    <source>
        <dbReference type="RuleBase" id="RU365068"/>
    </source>
</evidence>
<keyword evidence="6" id="KW-0694">RNA-binding</keyword>
<keyword evidence="2 6" id="KW-0378">Hydrolase</keyword>
<dbReference type="Pfam" id="PF00622">
    <property type="entry name" value="SPRY"/>
    <property type="match status" value="1"/>
</dbReference>
<dbReference type="Gene3D" id="2.60.120.920">
    <property type="match status" value="1"/>
</dbReference>
<comment type="domain">
    <text evidence="6">The Q motif is unique to and characteristic of the DEAD box family of RNA helicases and controls ATP binding and hydrolysis.</text>
</comment>
<dbReference type="InParanoid" id="A0A1D3CRG7"/>
<keyword evidence="9" id="KW-1185">Reference proteome</keyword>
<dbReference type="InterPro" id="IPR003877">
    <property type="entry name" value="SPRY_dom"/>
</dbReference>
<comment type="function">
    <text evidence="6">RNA helicase.</text>
</comment>
<dbReference type="Pfam" id="PF00270">
    <property type="entry name" value="DEAD"/>
    <property type="match status" value="2"/>
</dbReference>
<evidence type="ECO:0000313" key="8">
    <source>
        <dbReference type="EMBL" id="OEH73791.1"/>
    </source>
</evidence>